<dbReference type="Pfam" id="PF13673">
    <property type="entry name" value="Acetyltransf_10"/>
    <property type="match status" value="1"/>
</dbReference>
<dbReference type="OrthoDB" id="4738875at2759"/>
<evidence type="ECO:0000259" key="1">
    <source>
        <dbReference type="PROSITE" id="PS51186"/>
    </source>
</evidence>
<protein>
    <recommendedName>
        <fullName evidence="1">N-acetyltransferase domain-containing protein</fullName>
    </recommendedName>
</protein>
<dbReference type="InterPro" id="IPR000182">
    <property type="entry name" value="GNAT_dom"/>
</dbReference>
<organism evidence="2 3">
    <name type="scientific">Saitozyma podzolica</name>
    <dbReference type="NCBI Taxonomy" id="1890683"/>
    <lineage>
        <taxon>Eukaryota</taxon>
        <taxon>Fungi</taxon>
        <taxon>Dikarya</taxon>
        <taxon>Basidiomycota</taxon>
        <taxon>Agaricomycotina</taxon>
        <taxon>Tremellomycetes</taxon>
        <taxon>Tremellales</taxon>
        <taxon>Trimorphomycetaceae</taxon>
        <taxon>Saitozyma</taxon>
    </lineage>
</organism>
<gene>
    <name evidence="2" type="ORF">EHS25_008672</name>
</gene>
<evidence type="ECO:0000313" key="2">
    <source>
        <dbReference type="EMBL" id="RSH92257.1"/>
    </source>
</evidence>
<dbReference type="PROSITE" id="PS51186">
    <property type="entry name" value="GNAT"/>
    <property type="match status" value="1"/>
</dbReference>
<dbReference type="InterPro" id="IPR016181">
    <property type="entry name" value="Acyl_CoA_acyltransferase"/>
</dbReference>
<dbReference type="PANTHER" id="PTHR42791:SF1">
    <property type="entry name" value="N-ACETYLTRANSFERASE DOMAIN-CONTAINING PROTEIN"/>
    <property type="match status" value="1"/>
</dbReference>
<dbReference type="Gene3D" id="3.40.630.30">
    <property type="match status" value="1"/>
</dbReference>
<dbReference type="GO" id="GO:0016747">
    <property type="term" value="F:acyltransferase activity, transferring groups other than amino-acyl groups"/>
    <property type="evidence" value="ECO:0007669"/>
    <property type="project" value="InterPro"/>
</dbReference>
<accession>A0A427YMH4</accession>
<dbReference type="CDD" id="cd04301">
    <property type="entry name" value="NAT_SF"/>
    <property type="match status" value="1"/>
</dbReference>
<dbReference type="AlphaFoldDB" id="A0A427YMH4"/>
<reference evidence="2 3" key="1">
    <citation type="submission" date="2018-11" db="EMBL/GenBank/DDBJ databases">
        <title>Genome sequence of Saitozyma podzolica DSM 27192.</title>
        <authorList>
            <person name="Aliyu H."/>
            <person name="Gorte O."/>
            <person name="Ochsenreither K."/>
        </authorList>
    </citation>
    <scope>NUCLEOTIDE SEQUENCE [LARGE SCALE GENOMIC DNA]</scope>
    <source>
        <strain evidence="2 3">DSM 27192</strain>
    </source>
</reference>
<proteinExistence type="predicted"/>
<dbReference type="SUPFAM" id="SSF55729">
    <property type="entry name" value="Acyl-CoA N-acyltransferases (Nat)"/>
    <property type="match status" value="1"/>
</dbReference>
<dbReference type="PANTHER" id="PTHR42791">
    <property type="entry name" value="GNAT FAMILY ACETYLTRANSFERASE"/>
    <property type="match status" value="1"/>
</dbReference>
<keyword evidence="3" id="KW-1185">Reference proteome</keyword>
<evidence type="ECO:0000313" key="3">
    <source>
        <dbReference type="Proteomes" id="UP000279259"/>
    </source>
</evidence>
<name>A0A427YMH4_9TREE</name>
<comment type="caution">
    <text evidence="2">The sequence shown here is derived from an EMBL/GenBank/DDBJ whole genome shotgun (WGS) entry which is preliminary data.</text>
</comment>
<dbReference type="InterPro" id="IPR052523">
    <property type="entry name" value="Trichothecene_AcTrans"/>
</dbReference>
<sequence length="196" mass="22414">MSIVCRRLANPTDAEANTALDVLVEGFQGYHFFYEMMEDRKDILVEHLRARLVPAFEGAEVGVTPGLKPADLPLHQRMVEENVRPLYSPAHKTWVDTEYKQFLAFLDDPSLSDIKANSYEILLIATHPSARRRGLAPALLEAIRQRAHDDGKEVMLLTQCTERAEGTYARAGYRTVHQTELVYRDGERDPWFVMVR</sequence>
<dbReference type="Proteomes" id="UP000279259">
    <property type="component" value="Unassembled WGS sequence"/>
</dbReference>
<feature type="domain" description="N-acetyltransferase" evidence="1">
    <location>
        <begin position="62"/>
        <end position="196"/>
    </location>
</feature>
<dbReference type="EMBL" id="RSCD01000006">
    <property type="protein sequence ID" value="RSH92257.1"/>
    <property type="molecule type" value="Genomic_DNA"/>
</dbReference>